<organism evidence="1 2">
    <name type="scientific">Phellinidium pouzarii</name>
    <dbReference type="NCBI Taxonomy" id="167371"/>
    <lineage>
        <taxon>Eukaryota</taxon>
        <taxon>Fungi</taxon>
        <taxon>Dikarya</taxon>
        <taxon>Basidiomycota</taxon>
        <taxon>Agaricomycotina</taxon>
        <taxon>Agaricomycetes</taxon>
        <taxon>Hymenochaetales</taxon>
        <taxon>Hymenochaetaceae</taxon>
        <taxon>Phellinidium</taxon>
    </lineage>
</organism>
<evidence type="ECO:0000313" key="1">
    <source>
        <dbReference type="EMBL" id="THH05519.1"/>
    </source>
</evidence>
<dbReference type="OrthoDB" id="529273at2759"/>
<sequence length="471" mass="53847">MKPVSALVPTRRELVLLAGLLVFLLFITRSEYIPTSNSVSHVLDGANENASHGVQNSVAVSNTYPEPRLTWTDAVPETKMLHHVPGWTVFDRLYLFEGTIFIVTSTPEAIPERKLITSSGYDIFNEPEEIRKRLPSDKDIRVVTPAEAQRIFNTHSASHIDGASFLVTDPKQFITHYYHFSAELLFGLWRAYTALDPFITPDGRTALPPPRRFIFRHVGAEDWRDYAAMNQWVVRGAFPGIGLEFSEDWTDRGAMHVPFVLDRVVLADRSASYEGDPFKGSWRSASNAFDLRGSPHWWVPLRKSVLEFSGLAREWITGPTTSAQAENEKYVITYVSRQEWGRRMLKEKDHEKLVEELYKLRDKYGYEVNIIMMGIHGNGLTSLLWMRPTRRSTVIEFFFPKGFAYDYEFTTRALGMTHYGVWNDKLFTQPNVPHQQAYPEGFQGNEIPLDGAVVARLVHQRLTLGLEESES</sequence>
<dbReference type="Proteomes" id="UP000308199">
    <property type="component" value="Unassembled WGS sequence"/>
</dbReference>
<accession>A0A4S4L2F9</accession>
<dbReference type="EMBL" id="SGPK01000256">
    <property type="protein sequence ID" value="THH05519.1"/>
    <property type="molecule type" value="Genomic_DNA"/>
</dbReference>
<protein>
    <submittedName>
        <fullName evidence="1">Uncharacterized protein</fullName>
    </submittedName>
</protein>
<keyword evidence="2" id="KW-1185">Reference proteome</keyword>
<name>A0A4S4L2F9_9AGAM</name>
<reference evidence="1 2" key="1">
    <citation type="submission" date="2019-02" db="EMBL/GenBank/DDBJ databases">
        <title>Genome sequencing of the rare red list fungi Phellinidium pouzarii.</title>
        <authorList>
            <person name="Buettner E."/>
            <person name="Kellner H."/>
        </authorList>
    </citation>
    <scope>NUCLEOTIDE SEQUENCE [LARGE SCALE GENOMIC DNA]</scope>
    <source>
        <strain evidence="1 2">DSM 108285</strain>
    </source>
</reference>
<proteinExistence type="predicted"/>
<evidence type="ECO:0000313" key="2">
    <source>
        <dbReference type="Proteomes" id="UP000308199"/>
    </source>
</evidence>
<gene>
    <name evidence="1" type="ORF">EW145_g4737</name>
</gene>
<dbReference type="AlphaFoldDB" id="A0A4S4L2F9"/>
<comment type="caution">
    <text evidence="1">The sequence shown here is derived from an EMBL/GenBank/DDBJ whole genome shotgun (WGS) entry which is preliminary data.</text>
</comment>